<dbReference type="InterPro" id="IPR008995">
    <property type="entry name" value="Mo/tungstate-bd_C_term_dom"/>
</dbReference>
<evidence type="ECO:0000256" key="6">
    <source>
        <dbReference type="ARBA" id="ARBA00023136"/>
    </source>
</evidence>
<evidence type="ECO:0000256" key="3">
    <source>
        <dbReference type="ARBA" id="ARBA00022741"/>
    </source>
</evidence>
<dbReference type="GO" id="GO:0022857">
    <property type="term" value="F:transmembrane transporter activity"/>
    <property type="evidence" value="ECO:0007669"/>
    <property type="project" value="InterPro"/>
</dbReference>
<dbReference type="Gene3D" id="3.40.50.300">
    <property type="entry name" value="P-loop containing nucleotide triphosphate hydrolases"/>
    <property type="match status" value="1"/>
</dbReference>
<dbReference type="GO" id="GO:0055052">
    <property type="term" value="C:ATP-binding cassette (ABC) transporter complex, substrate-binding subunit-containing"/>
    <property type="evidence" value="ECO:0007669"/>
    <property type="project" value="TreeGrafter"/>
</dbReference>
<dbReference type="InterPro" id="IPR003439">
    <property type="entry name" value="ABC_transporter-like_ATP-bd"/>
</dbReference>
<feature type="domain" description="ABC transporter" evidence="7">
    <location>
        <begin position="4"/>
        <end position="231"/>
    </location>
</feature>
<evidence type="ECO:0000313" key="8">
    <source>
        <dbReference type="EMBL" id="SNS72504.1"/>
    </source>
</evidence>
<dbReference type="InterPro" id="IPR047641">
    <property type="entry name" value="ABC_transpr_MalK/UgpC-like"/>
</dbReference>
<dbReference type="SUPFAM" id="SSF50331">
    <property type="entry name" value="MOP-like"/>
    <property type="match status" value="1"/>
</dbReference>
<keyword evidence="3" id="KW-0547">Nucleotide-binding</keyword>
<dbReference type="InterPro" id="IPR027417">
    <property type="entry name" value="P-loop_NTPase"/>
</dbReference>
<gene>
    <name evidence="8" type="ORF">SAMN05421640_1002</name>
</gene>
<accession>A0A239GWR8</accession>
<dbReference type="SMART" id="SM00382">
    <property type="entry name" value="AAA"/>
    <property type="match status" value="1"/>
</dbReference>
<keyword evidence="2" id="KW-1003">Cell membrane</keyword>
<dbReference type="AlphaFoldDB" id="A0A239GWR8"/>
<name>A0A239GWR8_EKHLU</name>
<dbReference type="Pfam" id="PF00005">
    <property type="entry name" value="ABC_tran"/>
    <property type="match status" value="1"/>
</dbReference>
<evidence type="ECO:0000256" key="4">
    <source>
        <dbReference type="ARBA" id="ARBA00022840"/>
    </source>
</evidence>
<dbReference type="OrthoDB" id="9802264at2"/>
<keyword evidence="4 8" id="KW-0067">ATP-binding</keyword>
<proteinExistence type="predicted"/>
<evidence type="ECO:0000256" key="2">
    <source>
        <dbReference type="ARBA" id="ARBA00022475"/>
    </source>
</evidence>
<dbReference type="InterPro" id="IPR013611">
    <property type="entry name" value="Transp-assoc_OB_typ2"/>
</dbReference>
<dbReference type="SUPFAM" id="SSF52540">
    <property type="entry name" value="P-loop containing nucleoside triphosphate hydrolases"/>
    <property type="match status" value="1"/>
</dbReference>
<dbReference type="PROSITE" id="PS50893">
    <property type="entry name" value="ABC_TRANSPORTER_2"/>
    <property type="match status" value="1"/>
</dbReference>
<keyword evidence="9" id="KW-1185">Reference proteome</keyword>
<keyword evidence="6" id="KW-0472">Membrane</keyword>
<keyword evidence="5" id="KW-1278">Translocase</keyword>
<dbReference type="InterPro" id="IPR015856">
    <property type="entry name" value="ABC_transpr_CbiO/EcfA_su"/>
</dbReference>
<dbReference type="Proteomes" id="UP000198393">
    <property type="component" value="Unassembled WGS sequence"/>
</dbReference>
<sequence length="314" mass="35077">MSFLKLQNIQKSYSQERKAFACPSLEISKGGKVGIAGETGSGKSTLLKIIAGLEKPDEGEVFMDNESVYPKLDRLIPGHPEIAYLSQSFELPKFIKVIEFLHSSSIEEERFDQITRLCRVKGLLDKDTFALSGGERQRVALAKVILKEPVVLLLDEPYSNLDPHHERIIKEVIRDISKETDATILMVSHDPSDLLPWADKVLILKDGEIAQIGAPKEVYYKPVNEYTAGLFGDFQKLDGSKWSSLKQDLIVRPEQLTLNNHGKTGEVQAVYFHGNHELIEVKTDNETIQALASPGTYQKGDKVGVSIKLSDYPK</sequence>
<dbReference type="RefSeq" id="WP_089355770.1">
    <property type="nucleotide sequence ID" value="NZ_FZPD01000002.1"/>
</dbReference>
<organism evidence="8 9">
    <name type="scientific">Ekhidna lutea</name>
    <dbReference type="NCBI Taxonomy" id="447679"/>
    <lineage>
        <taxon>Bacteria</taxon>
        <taxon>Pseudomonadati</taxon>
        <taxon>Bacteroidota</taxon>
        <taxon>Cytophagia</taxon>
        <taxon>Cytophagales</taxon>
        <taxon>Reichenbachiellaceae</taxon>
        <taxon>Ekhidna</taxon>
    </lineage>
</organism>
<dbReference type="GO" id="GO:0016887">
    <property type="term" value="F:ATP hydrolysis activity"/>
    <property type="evidence" value="ECO:0007669"/>
    <property type="project" value="InterPro"/>
</dbReference>
<reference evidence="8 9" key="1">
    <citation type="submission" date="2017-06" db="EMBL/GenBank/DDBJ databases">
        <authorList>
            <person name="Kim H.J."/>
            <person name="Triplett B.A."/>
        </authorList>
    </citation>
    <scope>NUCLEOTIDE SEQUENCE [LARGE SCALE GENOMIC DNA]</scope>
    <source>
        <strain evidence="8 9">DSM 19307</strain>
    </source>
</reference>
<evidence type="ECO:0000259" key="7">
    <source>
        <dbReference type="PROSITE" id="PS50893"/>
    </source>
</evidence>
<dbReference type="PROSITE" id="PS00211">
    <property type="entry name" value="ABC_TRANSPORTER_1"/>
    <property type="match status" value="1"/>
</dbReference>
<dbReference type="GO" id="GO:0005524">
    <property type="term" value="F:ATP binding"/>
    <property type="evidence" value="ECO:0007669"/>
    <property type="project" value="UniProtKB-KW"/>
</dbReference>
<dbReference type="EMBL" id="FZPD01000002">
    <property type="protein sequence ID" value="SNS72504.1"/>
    <property type="molecule type" value="Genomic_DNA"/>
</dbReference>
<keyword evidence="1" id="KW-0813">Transport</keyword>
<dbReference type="InterPro" id="IPR017871">
    <property type="entry name" value="ABC_transporter-like_CS"/>
</dbReference>
<dbReference type="Pfam" id="PF08402">
    <property type="entry name" value="TOBE_2"/>
    <property type="match status" value="1"/>
</dbReference>
<evidence type="ECO:0000313" key="9">
    <source>
        <dbReference type="Proteomes" id="UP000198393"/>
    </source>
</evidence>
<evidence type="ECO:0000256" key="1">
    <source>
        <dbReference type="ARBA" id="ARBA00022448"/>
    </source>
</evidence>
<protein>
    <submittedName>
        <fullName evidence="8">Iron(III) transport system ATP-binding protein</fullName>
    </submittedName>
</protein>
<dbReference type="PANTHER" id="PTHR43875">
    <property type="entry name" value="MALTODEXTRIN IMPORT ATP-BINDING PROTEIN MSMX"/>
    <property type="match status" value="1"/>
</dbReference>
<dbReference type="PANTHER" id="PTHR43875:SF15">
    <property type="entry name" value="TREHALOSE IMPORT ATP-BINDING PROTEIN SUGC"/>
    <property type="match status" value="1"/>
</dbReference>
<dbReference type="CDD" id="cd03225">
    <property type="entry name" value="ABC_cobalt_CbiO_domain1"/>
    <property type="match status" value="1"/>
</dbReference>
<dbReference type="InterPro" id="IPR003593">
    <property type="entry name" value="AAA+_ATPase"/>
</dbReference>
<evidence type="ECO:0000256" key="5">
    <source>
        <dbReference type="ARBA" id="ARBA00022967"/>
    </source>
</evidence>